<dbReference type="AlphaFoldDB" id="A0A1G6Z854"/>
<gene>
    <name evidence="3" type="ORF">SAMN04488126_102222</name>
</gene>
<dbReference type="Pfam" id="PF08929">
    <property type="entry name" value="PoNi_C"/>
    <property type="match status" value="1"/>
</dbReference>
<dbReference type="Gene3D" id="1.10.3920.10">
    <property type="entry name" value="PA2201 C-terminal domain-like"/>
    <property type="match status" value="1"/>
</dbReference>
<evidence type="ECO:0000313" key="4">
    <source>
        <dbReference type="Proteomes" id="UP000198823"/>
    </source>
</evidence>
<feature type="domain" description="PoNi C-terminal" evidence="2">
    <location>
        <begin position="126"/>
        <end position="233"/>
    </location>
</feature>
<evidence type="ECO:0000259" key="2">
    <source>
        <dbReference type="Pfam" id="PF08929"/>
    </source>
</evidence>
<dbReference type="Pfam" id="PF08928">
    <property type="entry name" value="PoNi_N"/>
    <property type="match status" value="1"/>
</dbReference>
<reference evidence="3 4" key="1">
    <citation type="submission" date="2016-10" db="EMBL/GenBank/DDBJ databases">
        <authorList>
            <person name="de Groot N.N."/>
        </authorList>
    </citation>
    <scope>NUCLEOTIDE SEQUENCE [LARGE SCALE GENOMIC DNA]</scope>
    <source>
        <strain evidence="3 4">CGMCC 1.6762</strain>
    </source>
</reference>
<accession>A0A1G6Z854</accession>
<dbReference type="InterPro" id="IPR015024">
    <property type="entry name" value="PoNi_N"/>
</dbReference>
<sequence>MMIRDQFKDQSYFDKYLAEEDRKIKKFKHGISIVIEQRGAEDPGVRNGFISLTNYKFNKLRAMYSAGCSIAEIRDFFHEVIDSIEHSWDGGHYVKMLWMLSIGVMLNIEDEQFARLERLVRKYDLHDSLIEFLIQGKKERTRTIKENLLFEDPYANLVEVIQTDGETNQIEKMKTYLEKYWYKGHRDAGWYDSHKHRDDIYSGYWSFESGAIVKILGLDDSSLKNVPYYPYDMVHYND</sequence>
<name>A0A1G6Z854_9BACL</name>
<evidence type="ECO:0008006" key="5">
    <source>
        <dbReference type="Google" id="ProtNLM"/>
    </source>
</evidence>
<dbReference type="SUPFAM" id="SSF140731">
    <property type="entry name" value="PA2201 C-terminal domain-like"/>
    <property type="match status" value="1"/>
</dbReference>
<dbReference type="STRING" id="426756.SAMN04488126_102222"/>
<feature type="domain" description="PoNi N-terminal" evidence="1">
    <location>
        <begin position="4"/>
        <end position="116"/>
    </location>
</feature>
<protein>
    <recommendedName>
        <fullName evidence="5">PoNi C-terminal domain-containing protein</fullName>
    </recommendedName>
</protein>
<organism evidence="3 4">
    <name type="scientific">Bhargavaea beijingensis</name>
    <dbReference type="NCBI Taxonomy" id="426756"/>
    <lineage>
        <taxon>Bacteria</taxon>
        <taxon>Bacillati</taxon>
        <taxon>Bacillota</taxon>
        <taxon>Bacilli</taxon>
        <taxon>Bacillales</taxon>
        <taxon>Caryophanaceae</taxon>
        <taxon>Bhargavaea</taxon>
    </lineage>
</organism>
<proteinExistence type="predicted"/>
<dbReference type="Proteomes" id="UP000198823">
    <property type="component" value="Unassembled WGS sequence"/>
</dbReference>
<dbReference type="EMBL" id="FNAR01000002">
    <property type="protein sequence ID" value="SDD98167.1"/>
    <property type="molecule type" value="Genomic_DNA"/>
</dbReference>
<evidence type="ECO:0000259" key="1">
    <source>
        <dbReference type="Pfam" id="PF08928"/>
    </source>
</evidence>
<dbReference type="InterPro" id="IPR015025">
    <property type="entry name" value="PoNi_C"/>
</dbReference>
<dbReference type="InterPro" id="IPR028983">
    <property type="entry name" value="PA2201-like_C"/>
</dbReference>
<evidence type="ECO:0000313" key="3">
    <source>
        <dbReference type="EMBL" id="SDD98167.1"/>
    </source>
</evidence>